<feature type="compositionally biased region" description="Polar residues" evidence="2">
    <location>
        <begin position="13"/>
        <end position="27"/>
    </location>
</feature>
<protein>
    <recommendedName>
        <fullName evidence="3">GATA-type domain-containing protein</fullName>
    </recommendedName>
</protein>
<dbReference type="Proteomes" id="UP001163846">
    <property type="component" value="Unassembled WGS sequence"/>
</dbReference>
<dbReference type="EMBL" id="MU805947">
    <property type="protein sequence ID" value="KAJ3844745.1"/>
    <property type="molecule type" value="Genomic_DNA"/>
</dbReference>
<dbReference type="CDD" id="cd00202">
    <property type="entry name" value="ZnF_GATA"/>
    <property type="match status" value="1"/>
</dbReference>
<proteinExistence type="predicted"/>
<feature type="compositionally biased region" description="Polar residues" evidence="2">
    <location>
        <begin position="72"/>
        <end position="90"/>
    </location>
</feature>
<feature type="region of interest" description="Disordered" evidence="2">
    <location>
        <begin position="1"/>
        <end position="118"/>
    </location>
</feature>
<evidence type="ECO:0000256" key="1">
    <source>
        <dbReference type="PROSITE-ProRule" id="PRU00094"/>
    </source>
</evidence>
<dbReference type="PROSITE" id="PS50114">
    <property type="entry name" value="GATA_ZN_FINGER_2"/>
    <property type="match status" value="1"/>
</dbReference>
<keyword evidence="1" id="KW-0863">Zinc-finger</keyword>
<reference evidence="4" key="1">
    <citation type="submission" date="2022-08" db="EMBL/GenBank/DDBJ databases">
        <authorList>
            <consortium name="DOE Joint Genome Institute"/>
            <person name="Min B."/>
            <person name="Riley R."/>
            <person name="Sierra-Patev S."/>
            <person name="Naranjo-Ortiz M."/>
            <person name="Looney B."/>
            <person name="Konkel Z."/>
            <person name="Slot J.C."/>
            <person name="Sakamoto Y."/>
            <person name="Steenwyk J.L."/>
            <person name="Rokas A."/>
            <person name="Carro J."/>
            <person name="Camarero S."/>
            <person name="Ferreira P."/>
            <person name="Molpeceres G."/>
            <person name="Ruiz-Duenas F.J."/>
            <person name="Serrano A."/>
            <person name="Henrissat B."/>
            <person name="Drula E."/>
            <person name="Hughes K.W."/>
            <person name="Mata J.L."/>
            <person name="Ishikawa N.K."/>
            <person name="Vargas-Isla R."/>
            <person name="Ushijima S."/>
            <person name="Smith C.A."/>
            <person name="Ahrendt S."/>
            <person name="Andreopoulos W."/>
            <person name="He G."/>
            <person name="Labutti K."/>
            <person name="Lipzen A."/>
            <person name="Ng V."/>
            <person name="Sandor L."/>
            <person name="Barry K."/>
            <person name="Martinez A.T."/>
            <person name="Xiao Y."/>
            <person name="Gibbons J.G."/>
            <person name="Terashima K."/>
            <person name="Hibbett D.S."/>
            <person name="Grigoriev I.V."/>
        </authorList>
    </citation>
    <scope>NUCLEOTIDE SEQUENCE</scope>
    <source>
        <strain evidence="4">TFB9207</strain>
    </source>
</reference>
<keyword evidence="1" id="KW-0862">Zinc</keyword>
<gene>
    <name evidence="4" type="ORF">F5878DRAFT_601079</name>
</gene>
<keyword evidence="1" id="KW-0479">Metal-binding</keyword>
<dbReference type="Gene3D" id="3.30.50.10">
    <property type="entry name" value="Erythroid Transcription Factor GATA-1, subunit A"/>
    <property type="match status" value="1"/>
</dbReference>
<dbReference type="AlphaFoldDB" id="A0AA38PKR7"/>
<feature type="compositionally biased region" description="Basic and acidic residues" evidence="2">
    <location>
        <begin position="35"/>
        <end position="44"/>
    </location>
</feature>
<feature type="domain" description="GATA-type" evidence="3">
    <location>
        <begin position="212"/>
        <end position="267"/>
    </location>
</feature>
<dbReference type="InterPro" id="IPR000679">
    <property type="entry name" value="Znf_GATA"/>
</dbReference>
<name>A0AA38PKR7_9AGAR</name>
<organism evidence="4 5">
    <name type="scientific">Lentinula raphanica</name>
    <dbReference type="NCBI Taxonomy" id="153919"/>
    <lineage>
        <taxon>Eukaryota</taxon>
        <taxon>Fungi</taxon>
        <taxon>Dikarya</taxon>
        <taxon>Basidiomycota</taxon>
        <taxon>Agaricomycotina</taxon>
        <taxon>Agaricomycetes</taxon>
        <taxon>Agaricomycetidae</taxon>
        <taxon>Agaricales</taxon>
        <taxon>Marasmiineae</taxon>
        <taxon>Omphalotaceae</taxon>
        <taxon>Lentinula</taxon>
    </lineage>
</organism>
<dbReference type="GO" id="GO:0043565">
    <property type="term" value="F:sequence-specific DNA binding"/>
    <property type="evidence" value="ECO:0007669"/>
    <property type="project" value="InterPro"/>
</dbReference>
<dbReference type="InterPro" id="IPR013088">
    <property type="entry name" value="Znf_NHR/GATA"/>
</dbReference>
<dbReference type="Pfam" id="PF00320">
    <property type="entry name" value="GATA"/>
    <property type="match status" value="1"/>
</dbReference>
<dbReference type="GO" id="GO:0008270">
    <property type="term" value="F:zinc ion binding"/>
    <property type="evidence" value="ECO:0007669"/>
    <property type="project" value="UniProtKB-KW"/>
</dbReference>
<evidence type="ECO:0000259" key="3">
    <source>
        <dbReference type="PROSITE" id="PS50114"/>
    </source>
</evidence>
<dbReference type="SUPFAM" id="SSF57716">
    <property type="entry name" value="Glucocorticoid receptor-like (DNA-binding domain)"/>
    <property type="match status" value="1"/>
</dbReference>
<evidence type="ECO:0000313" key="4">
    <source>
        <dbReference type="EMBL" id="KAJ3844745.1"/>
    </source>
</evidence>
<sequence>MGYRQTAPDKHSISSLLNPVATPQSDPSHPPNFRPRADIPRRSSEVSNSNLFEHPGSPSSGRRLYPAYSGLPPQTTDSHGTVRENLSPSRAFNPGDPPNTASSSPIPSRHGGHHINQAGGQFRDYESYVNGVYNSTAYDSSINGSRFRNEASSGSAQSTQVFPRNPNFEATGNSVTQNPGGTYHTFSLELQREYSPTSSSPLFIKPRTGKPQPQPKVCSSCGVTHTILWRKSKVNPGNYLCNRCGLWERNNRVERGILAENRTSTVKEFIVQSPYSYEGGDVE</sequence>
<comment type="caution">
    <text evidence="4">The sequence shown here is derived from an EMBL/GenBank/DDBJ whole genome shotgun (WGS) entry which is preliminary data.</text>
</comment>
<accession>A0AA38PKR7</accession>
<dbReference type="PROSITE" id="PS00344">
    <property type="entry name" value="GATA_ZN_FINGER_1"/>
    <property type="match status" value="1"/>
</dbReference>
<evidence type="ECO:0000313" key="5">
    <source>
        <dbReference type="Proteomes" id="UP001163846"/>
    </source>
</evidence>
<dbReference type="GO" id="GO:0006355">
    <property type="term" value="P:regulation of DNA-templated transcription"/>
    <property type="evidence" value="ECO:0007669"/>
    <property type="project" value="InterPro"/>
</dbReference>
<dbReference type="SMART" id="SM00401">
    <property type="entry name" value="ZnF_GATA"/>
    <property type="match status" value="1"/>
</dbReference>
<evidence type="ECO:0000256" key="2">
    <source>
        <dbReference type="SAM" id="MobiDB-lite"/>
    </source>
</evidence>
<keyword evidence="5" id="KW-1185">Reference proteome</keyword>